<comment type="caution">
    <text evidence="7">The sequence shown here is derived from an EMBL/GenBank/DDBJ whole genome shotgun (WGS) entry which is preliminary data.</text>
</comment>
<dbReference type="GO" id="GO:0003677">
    <property type="term" value="F:DNA binding"/>
    <property type="evidence" value="ECO:0007669"/>
    <property type="project" value="UniProtKB-UniRule"/>
</dbReference>
<dbReference type="Pfam" id="PF05485">
    <property type="entry name" value="THAP"/>
    <property type="match status" value="1"/>
</dbReference>
<keyword evidence="4 5" id="KW-0238">DNA-binding</keyword>
<proteinExistence type="predicted"/>
<evidence type="ECO:0000256" key="2">
    <source>
        <dbReference type="ARBA" id="ARBA00022771"/>
    </source>
</evidence>
<evidence type="ECO:0000256" key="3">
    <source>
        <dbReference type="ARBA" id="ARBA00022833"/>
    </source>
</evidence>
<name>A0AAW1LEI9_POPJA</name>
<evidence type="ECO:0000256" key="1">
    <source>
        <dbReference type="ARBA" id="ARBA00022723"/>
    </source>
</evidence>
<dbReference type="GO" id="GO:0008270">
    <property type="term" value="F:zinc ion binding"/>
    <property type="evidence" value="ECO:0007669"/>
    <property type="project" value="UniProtKB-KW"/>
</dbReference>
<dbReference type="SUPFAM" id="SSF57716">
    <property type="entry name" value="Glucocorticoid receptor-like (DNA-binding domain)"/>
    <property type="match status" value="1"/>
</dbReference>
<keyword evidence="1" id="KW-0479">Metal-binding</keyword>
<dbReference type="PROSITE" id="PS50950">
    <property type="entry name" value="ZF_THAP"/>
    <property type="match status" value="1"/>
</dbReference>
<keyword evidence="8" id="KW-1185">Reference proteome</keyword>
<organism evidence="7 8">
    <name type="scientific">Popillia japonica</name>
    <name type="common">Japanese beetle</name>
    <dbReference type="NCBI Taxonomy" id="7064"/>
    <lineage>
        <taxon>Eukaryota</taxon>
        <taxon>Metazoa</taxon>
        <taxon>Ecdysozoa</taxon>
        <taxon>Arthropoda</taxon>
        <taxon>Hexapoda</taxon>
        <taxon>Insecta</taxon>
        <taxon>Pterygota</taxon>
        <taxon>Neoptera</taxon>
        <taxon>Endopterygota</taxon>
        <taxon>Coleoptera</taxon>
        <taxon>Polyphaga</taxon>
        <taxon>Scarabaeiformia</taxon>
        <taxon>Scarabaeidae</taxon>
        <taxon>Rutelinae</taxon>
        <taxon>Popillia</taxon>
    </lineage>
</organism>
<accession>A0AAW1LEI9</accession>
<protein>
    <submittedName>
        <fullName evidence="7">THAP domain</fullName>
    </submittedName>
</protein>
<dbReference type="EMBL" id="JASPKY010000120">
    <property type="protein sequence ID" value="KAK9732250.1"/>
    <property type="molecule type" value="Genomic_DNA"/>
</dbReference>
<evidence type="ECO:0000259" key="6">
    <source>
        <dbReference type="PROSITE" id="PS50950"/>
    </source>
</evidence>
<reference evidence="7 8" key="1">
    <citation type="journal article" date="2024" name="BMC Genomics">
        <title>De novo assembly and annotation of Popillia japonica's genome with initial clues to its potential as an invasive pest.</title>
        <authorList>
            <person name="Cucini C."/>
            <person name="Boschi S."/>
            <person name="Funari R."/>
            <person name="Cardaioli E."/>
            <person name="Iannotti N."/>
            <person name="Marturano G."/>
            <person name="Paoli F."/>
            <person name="Bruttini M."/>
            <person name="Carapelli A."/>
            <person name="Frati F."/>
            <person name="Nardi F."/>
        </authorList>
    </citation>
    <scope>NUCLEOTIDE SEQUENCE [LARGE SCALE GENOMIC DNA]</scope>
    <source>
        <strain evidence="7">DMR45628</strain>
    </source>
</reference>
<evidence type="ECO:0000313" key="8">
    <source>
        <dbReference type="Proteomes" id="UP001458880"/>
    </source>
</evidence>
<keyword evidence="2 5" id="KW-0863">Zinc-finger</keyword>
<keyword evidence="3" id="KW-0862">Zinc</keyword>
<evidence type="ECO:0000313" key="7">
    <source>
        <dbReference type="EMBL" id="KAK9732250.1"/>
    </source>
</evidence>
<evidence type="ECO:0000256" key="5">
    <source>
        <dbReference type="PROSITE-ProRule" id="PRU00309"/>
    </source>
</evidence>
<dbReference type="Proteomes" id="UP001458880">
    <property type="component" value="Unassembled WGS sequence"/>
</dbReference>
<dbReference type="AlphaFoldDB" id="A0AAW1LEI9"/>
<feature type="domain" description="THAP-type" evidence="6">
    <location>
        <begin position="3"/>
        <end position="87"/>
    </location>
</feature>
<dbReference type="SMART" id="SM00980">
    <property type="entry name" value="THAP"/>
    <property type="match status" value="1"/>
</dbReference>
<evidence type="ECO:0000256" key="4">
    <source>
        <dbReference type="ARBA" id="ARBA00023125"/>
    </source>
</evidence>
<gene>
    <name evidence="7" type="ORF">QE152_g12955</name>
</gene>
<dbReference type="InterPro" id="IPR006612">
    <property type="entry name" value="THAP_Znf"/>
</dbReference>
<sequence>MLMFTFAKRTCDVRGCSDKSSPRHRFPNPHKNPERYQKWLDLVDNPVLKSKDPDLVFRSHRICHIHFKLEDRSTNWFLQKTAVPSLYLPQPKYLRNVCDKK</sequence>